<feature type="transmembrane region" description="Helical" evidence="1">
    <location>
        <begin position="14"/>
        <end position="39"/>
    </location>
</feature>
<dbReference type="KEGG" id="haer:DU502_13695"/>
<name>A0A3M0DGY7_9EURY</name>
<keyword evidence="1" id="KW-0472">Membrane</keyword>
<keyword evidence="5" id="KW-1185">Reference proteome</keyword>
<evidence type="ECO:0000313" key="3">
    <source>
        <dbReference type="EMBL" id="RMB18186.1"/>
    </source>
</evidence>
<protein>
    <submittedName>
        <fullName evidence="3">Uncharacterized protein</fullName>
    </submittedName>
</protein>
<evidence type="ECO:0000313" key="5">
    <source>
        <dbReference type="Proteomes" id="UP000282007"/>
    </source>
</evidence>
<dbReference type="EMBL" id="CP034145">
    <property type="protein sequence ID" value="AZH26352.1"/>
    <property type="molecule type" value="Genomic_DNA"/>
</dbReference>
<evidence type="ECO:0000313" key="4">
    <source>
        <dbReference type="Proteomes" id="UP000277326"/>
    </source>
</evidence>
<reference evidence="3 4" key="1">
    <citation type="journal article" date="2015" name="Stand. Genomic Sci.">
        <title>Genomic Encyclopedia of Bacterial and Archaeal Type Strains, Phase III: the genomes of soil and plant-associated and newly described type strains.</title>
        <authorList>
            <person name="Whitman W.B."/>
            <person name="Woyke T."/>
            <person name="Klenk H.P."/>
            <person name="Zhou Y."/>
            <person name="Lilburn T.G."/>
            <person name="Beck B.J."/>
            <person name="De Vos P."/>
            <person name="Vandamme P."/>
            <person name="Eisen J.A."/>
            <person name="Garrity G."/>
            <person name="Hugenholtz P."/>
            <person name="Kyrpides N.C."/>
        </authorList>
    </citation>
    <scope>NUCLEOTIDE SEQUENCE [LARGE SCALE GENOMIC DNA]</scope>
    <source>
        <strain evidence="3 4">CGMCC 1.10124</strain>
    </source>
</reference>
<sequence>MSDLPSPSRLFRGLTLLSVGGLVLVVLGAATVAILAEFAKTWRWYFRMEQAMALATPVTLVLLGLSLVGLIGVVALADRT</sequence>
<dbReference type="RefSeq" id="WP_121920285.1">
    <property type="nucleotide sequence ID" value="NZ_CP034145.1"/>
</dbReference>
<organism evidence="3 4">
    <name type="scientific">Haloplanus aerogenes</name>
    <dbReference type="NCBI Taxonomy" id="660522"/>
    <lineage>
        <taxon>Archaea</taxon>
        <taxon>Methanobacteriati</taxon>
        <taxon>Methanobacteriota</taxon>
        <taxon>Stenosarchaea group</taxon>
        <taxon>Halobacteria</taxon>
        <taxon>Halobacteriales</taxon>
        <taxon>Haloferacaceae</taxon>
        <taxon>Haloplanus</taxon>
    </lineage>
</organism>
<dbReference type="GeneID" id="38472359"/>
<dbReference type="Proteomes" id="UP000277326">
    <property type="component" value="Unassembled WGS sequence"/>
</dbReference>
<reference evidence="3" key="3">
    <citation type="submission" date="2018-10" db="EMBL/GenBank/DDBJ databases">
        <authorList>
            <person name="Whitman W."/>
            <person name="Huntemann M."/>
            <person name="Clum A."/>
            <person name="Pillay M."/>
            <person name="Palaniappan K."/>
            <person name="Varghese N."/>
            <person name="Mikhailova N."/>
            <person name="Stamatis D."/>
            <person name="Reddy T."/>
            <person name="Daum C."/>
            <person name="Shapiro N."/>
            <person name="Ivanova N."/>
            <person name="Kyrpides N."/>
            <person name="Woyke T."/>
        </authorList>
    </citation>
    <scope>NUCLEOTIDE SEQUENCE</scope>
    <source>
        <strain evidence="3">CGMCC 1.10124</strain>
    </source>
</reference>
<dbReference type="Proteomes" id="UP000282007">
    <property type="component" value="Chromosome"/>
</dbReference>
<dbReference type="AlphaFoldDB" id="A0A3M0DGY7"/>
<keyword evidence="1" id="KW-1133">Transmembrane helix</keyword>
<evidence type="ECO:0000256" key="1">
    <source>
        <dbReference type="SAM" id="Phobius"/>
    </source>
</evidence>
<reference evidence="2 5" key="2">
    <citation type="submission" date="2018-07" db="EMBL/GenBank/DDBJ databases">
        <title>Genome sequences of Haloplanus aerogenes JCM 16430T.</title>
        <authorList>
            <person name="Kim Y.B."/>
            <person name="Roh S.W."/>
        </authorList>
    </citation>
    <scope>NUCLEOTIDE SEQUENCE [LARGE SCALE GENOMIC DNA]</scope>
    <source>
        <strain evidence="2 5">JCM 16430</strain>
    </source>
</reference>
<feature type="transmembrane region" description="Helical" evidence="1">
    <location>
        <begin position="51"/>
        <end position="77"/>
    </location>
</feature>
<gene>
    <name evidence="3" type="ORF">ATH50_1636</name>
    <name evidence="2" type="ORF">DU502_13695</name>
</gene>
<proteinExistence type="predicted"/>
<evidence type="ECO:0000313" key="2">
    <source>
        <dbReference type="EMBL" id="AZH26352.1"/>
    </source>
</evidence>
<accession>A0A3M0DGY7</accession>
<dbReference type="EMBL" id="REFS01000003">
    <property type="protein sequence ID" value="RMB18186.1"/>
    <property type="molecule type" value="Genomic_DNA"/>
</dbReference>
<keyword evidence="1" id="KW-0812">Transmembrane</keyword>